<comment type="caution">
    <text evidence="2">The sequence shown here is derived from an EMBL/GenBank/DDBJ whole genome shotgun (WGS) entry which is preliminary data.</text>
</comment>
<organism evidence="2 3">
    <name type="scientific">Mycena maculata</name>
    <dbReference type="NCBI Taxonomy" id="230809"/>
    <lineage>
        <taxon>Eukaryota</taxon>
        <taxon>Fungi</taxon>
        <taxon>Dikarya</taxon>
        <taxon>Basidiomycota</taxon>
        <taxon>Agaricomycotina</taxon>
        <taxon>Agaricomycetes</taxon>
        <taxon>Agaricomycetidae</taxon>
        <taxon>Agaricales</taxon>
        <taxon>Marasmiineae</taxon>
        <taxon>Mycenaceae</taxon>
        <taxon>Mycena</taxon>
    </lineage>
</organism>
<evidence type="ECO:0000256" key="1">
    <source>
        <dbReference type="SAM" id="MobiDB-lite"/>
    </source>
</evidence>
<dbReference type="AlphaFoldDB" id="A0AAD7HLW2"/>
<reference evidence="2" key="1">
    <citation type="submission" date="2023-03" db="EMBL/GenBank/DDBJ databases">
        <title>Massive genome expansion in bonnet fungi (Mycena s.s.) driven by repeated elements and novel gene families across ecological guilds.</title>
        <authorList>
            <consortium name="Lawrence Berkeley National Laboratory"/>
            <person name="Harder C.B."/>
            <person name="Miyauchi S."/>
            <person name="Viragh M."/>
            <person name="Kuo A."/>
            <person name="Thoen E."/>
            <person name="Andreopoulos B."/>
            <person name="Lu D."/>
            <person name="Skrede I."/>
            <person name="Drula E."/>
            <person name="Henrissat B."/>
            <person name="Morin E."/>
            <person name="Kohler A."/>
            <person name="Barry K."/>
            <person name="LaButti K."/>
            <person name="Morin E."/>
            <person name="Salamov A."/>
            <person name="Lipzen A."/>
            <person name="Mereny Z."/>
            <person name="Hegedus B."/>
            <person name="Baldrian P."/>
            <person name="Stursova M."/>
            <person name="Weitz H."/>
            <person name="Taylor A."/>
            <person name="Grigoriev I.V."/>
            <person name="Nagy L.G."/>
            <person name="Martin F."/>
            <person name="Kauserud H."/>
        </authorList>
    </citation>
    <scope>NUCLEOTIDE SEQUENCE</scope>
    <source>
        <strain evidence="2">CBHHK188m</strain>
    </source>
</reference>
<dbReference type="Proteomes" id="UP001215280">
    <property type="component" value="Unassembled WGS sequence"/>
</dbReference>
<feature type="region of interest" description="Disordered" evidence="1">
    <location>
        <begin position="174"/>
        <end position="237"/>
    </location>
</feature>
<evidence type="ECO:0000313" key="3">
    <source>
        <dbReference type="Proteomes" id="UP001215280"/>
    </source>
</evidence>
<name>A0AAD7HLW2_9AGAR</name>
<feature type="compositionally biased region" description="Basic and acidic residues" evidence="1">
    <location>
        <begin position="47"/>
        <end position="65"/>
    </location>
</feature>
<accession>A0AAD7HLW2</accession>
<evidence type="ECO:0000313" key="2">
    <source>
        <dbReference type="EMBL" id="KAJ7722997.1"/>
    </source>
</evidence>
<feature type="region of interest" description="Disordered" evidence="1">
    <location>
        <begin position="41"/>
        <end position="69"/>
    </location>
</feature>
<dbReference type="EMBL" id="JARJLG010000252">
    <property type="protein sequence ID" value="KAJ7722997.1"/>
    <property type="molecule type" value="Genomic_DNA"/>
</dbReference>
<protein>
    <submittedName>
        <fullName evidence="2">Uncharacterized protein</fullName>
    </submittedName>
</protein>
<keyword evidence="3" id="KW-1185">Reference proteome</keyword>
<sequence length="237" mass="25992">MCPSRVGVQDYSYCSSATTRLSSRTPISGIAAASVTRMLSAGTRTSHTHDTEKETSTVTLRDRGSPPRIHPRRSICTEHDTHHSCARTSSSRLSLELPRKHSCIRREIPQHFPRRPRLHWLTENRATLVCVEDMGAVSIQPSTQAFPAGHLVRGPHIKRKDLSLRTHSALYRMKSDSTGARRTGTEPRGRNKLGVAKYATPGSPLPIQPVRGNRAPLASTRDRGWPAPSPAAASTAS</sequence>
<proteinExistence type="predicted"/>
<gene>
    <name evidence="2" type="ORF">DFH07DRAFT_856253</name>
</gene>